<dbReference type="EMBL" id="CP043498">
    <property type="protein sequence ID" value="QFY60326.1"/>
    <property type="molecule type" value="Genomic_DNA"/>
</dbReference>
<reference evidence="10 11" key="1">
    <citation type="submission" date="2019-08" db="EMBL/GenBank/DDBJ databases">
        <title>Prosopis cineraria nodule microbiome.</title>
        <authorList>
            <person name="Ali R."/>
            <person name="Chaluvadi S.R."/>
            <person name="Wang X."/>
        </authorList>
    </citation>
    <scope>NUCLEOTIDE SEQUENCE [LARGE SCALE GENOMIC DNA]</scope>
    <source>
        <strain evidence="10 11">BG7</strain>
    </source>
</reference>
<feature type="transmembrane region" description="Helical" evidence="8">
    <location>
        <begin position="141"/>
        <end position="159"/>
    </location>
</feature>
<dbReference type="InterPro" id="IPR050297">
    <property type="entry name" value="LipidA_mod_glycosyltrf_83"/>
</dbReference>
<dbReference type="Proteomes" id="UP000326881">
    <property type="component" value="Chromosome"/>
</dbReference>
<keyword evidence="6 8" id="KW-1133">Transmembrane helix</keyword>
<dbReference type="GO" id="GO:0005886">
    <property type="term" value="C:plasma membrane"/>
    <property type="evidence" value="ECO:0007669"/>
    <property type="project" value="UniProtKB-SubCell"/>
</dbReference>
<dbReference type="OrthoDB" id="9153955at2"/>
<sequence length="487" mass="52707">MTDISSQAERPWHRRLDVTISLPMAMLASYFALALIARLLRGNDLSADENQLAFLSQFMWLGYGNQPPFYNWLAWISTHAFGTSILSLSLLKDLLLFLSCLCLGVATRVATERKECAELAAIGAVTLPAVFLLSQRDLTHTVGAFLAVALFLLCLFSALKRPTALNYALVGLTAGIGFLAKYNFAVLPIAAGIALLLDKDWRARALDWRVAITVVVGLAVVAPHLNWVHDNFGMATGATVEEMQEAASGSLPKWLTAAAALLLSVVKCSAITLALFALAYRSQLADIVRAESKWTRLTGRMLLISLLLVFVVLIAVDATTVRPKWLAIYFLLLPVYLACKVAAANVRSEKATRQFTLVSAGIVMSFLVVILIGELTEPLRGKDDDNSAPYAALASQARAAVLTDATVILAENVPLAGNLKIWLPNALVVTPDTAAIVGAHPAIVVWQADKSGEQPAWTTEWMERSNLLDIHSTTDGNFRLAVRSSAP</sequence>
<evidence type="ECO:0000256" key="1">
    <source>
        <dbReference type="ARBA" id="ARBA00004651"/>
    </source>
</evidence>
<feature type="transmembrane region" description="Helical" evidence="8">
    <location>
        <begin position="254"/>
        <end position="280"/>
    </location>
</feature>
<proteinExistence type="predicted"/>
<feature type="transmembrane region" description="Helical" evidence="8">
    <location>
        <begin position="301"/>
        <end position="319"/>
    </location>
</feature>
<feature type="transmembrane region" description="Helical" evidence="8">
    <location>
        <begin position="20"/>
        <end position="40"/>
    </location>
</feature>
<evidence type="ECO:0000256" key="6">
    <source>
        <dbReference type="ARBA" id="ARBA00022989"/>
    </source>
</evidence>
<keyword evidence="2" id="KW-1003">Cell membrane</keyword>
<evidence type="ECO:0000259" key="9">
    <source>
        <dbReference type="Pfam" id="PF13231"/>
    </source>
</evidence>
<dbReference type="RefSeq" id="WP_153270576.1">
    <property type="nucleotide sequence ID" value="NZ_CP043498.1"/>
</dbReference>
<dbReference type="AlphaFoldDB" id="A0A5Q0C359"/>
<feature type="transmembrane region" description="Helical" evidence="8">
    <location>
        <begin position="69"/>
        <end position="87"/>
    </location>
</feature>
<keyword evidence="3" id="KW-0328">Glycosyltransferase</keyword>
<evidence type="ECO:0000313" key="10">
    <source>
        <dbReference type="EMBL" id="QFY60326.1"/>
    </source>
</evidence>
<evidence type="ECO:0000256" key="8">
    <source>
        <dbReference type="SAM" id="Phobius"/>
    </source>
</evidence>
<dbReference type="PANTHER" id="PTHR33908:SF11">
    <property type="entry name" value="MEMBRANE PROTEIN"/>
    <property type="match status" value="1"/>
</dbReference>
<comment type="subcellular location">
    <subcellularLocation>
        <location evidence="1">Cell membrane</location>
        <topology evidence="1">Multi-pass membrane protein</topology>
    </subcellularLocation>
</comment>
<feature type="transmembrane region" description="Helical" evidence="8">
    <location>
        <begin position="355"/>
        <end position="373"/>
    </location>
</feature>
<evidence type="ECO:0000313" key="11">
    <source>
        <dbReference type="Proteomes" id="UP000326881"/>
    </source>
</evidence>
<keyword evidence="11" id="KW-1185">Reference proteome</keyword>
<evidence type="ECO:0000256" key="2">
    <source>
        <dbReference type="ARBA" id="ARBA00022475"/>
    </source>
</evidence>
<dbReference type="KEGG" id="rgr:FZ934_07700"/>
<feature type="transmembrane region" description="Helical" evidence="8">
    <location>
        <begin position="208"/>
        <end position="225"/>
    </location>
</feature>
<dbReference type="PANTHER" id="PTHR33908">
    <property type="entry name" value="MANNOSYLTRANSFERASE YKCB-RELATED"/>
    <property type="match status" value="1"/>
</dbReference>
<organism evidence="10 11">
    <name type="scientific">Rhizobium grahamii</name>
    <dbReference type="NCBI Taxonomy" id="1120045"/>
    <lineage>
        <taxon>Bacteria</taxon>
        <taxon>Pseudomonadati</taxon>
        <taxon>Pseudomonadota</taxon>
        <taxon>Alphaproteobacteria</taxon>
        <taxon>Hyphomicrobiales</taxon>
        <taxon>Rhizobiaceae</taxon>
        <taxon>Rhizobium/Agrobacterium group</taxon>
        <taxon>Rhizobium</taxon>
    </lineage>
</organism>
<evidence type="ECO:0000256" key="5">
    <source>
        <dbReference type="ARBA" id="ARBA00022692"/>
    </source>
</evidence>
<gene>
    <name evidence="10" type="ORF">FZ934_07700</name>
</gene>
<keyword evidence="4 10" id="KW-0808">Transferase</keyword>
<dbReference type="GO" id="GO:0016763">
    <property type="term" value="F:pentosyltransferase activity"/>
    <property type="evidence" value="ECO:0007669"/>
    <property type="project" value="TreeGrafter"/>
</dbReference>
<dbReference type="Pfam" id="PF13231">
    <property type="entry name" value="PMT_2"/>
    <property type="match status" value="1"/>
</dbReference>
<feature type="domain" description="Glycosyltransferase RgtA/B/C/D-like" evidence="9">
    <location>
        <begin position="66"/>
        <end position="227"/>
    </location>
</feature>
<evidence type="ECO:0000256" key="7">
    <source>
        <dbReference type="ARBA" id="ARBA00023136"/>
    </source>
</evidence>
<feature type="transmembrane region" description="Helical" evidence="8">
    <location>
        <begin position="325"/>
        <end position="343"/>
    </location>
</feature>
<protein>
    <submittedName>
        <fullName evidence="10">4-amino-4-deoxy-L-arabinose transferase</fullName>
    </submittedName>
</protein>
<dbReference type="GO" id="GO:0009103">
    <property type="term" value="P:lipopolysaccharide biosynthetic process"/>
    <property type="evidence" value="ECO:0007669"/>
    <property type="project" value="UniProtKB-ARBA"/>
</dbReference>
<dbReference type="InterPro" id="IPR038731">
    <property type="entry name" value="RgtA/B/C-like"/>
</dbReference>
<feature type="transmembrane region" description="Helical" evidence="8">
    <location>
        <begin position="165"/>
        <end position="196"/>
    </location>
</feature>
<evidence type="ECO:0000256" key="3">
    <source>
        <dbReference type="ARBA" id="ARBA00022676"/>
    </source>
</evidence>
<evidence type="ECO:0000256" key="4">
    <source>
        <dbReference type="ARBA" id="ARBA00022679"/>
    </source>
</evidence>
<accession>A0A5Q0C359</accession>
<keyword evidence="7 8" id="KW-0472">Membrane</keyword>
<name>A0A5Q0C359_9HYPH</name>
<keyword evidence="5 8" id="KW-0812">Transmembrane</keyword>